<sequence>MARDGSGRIAEVYPAASRRRWGLGPERSMAELCAAAPWLRCGPAERAAYDGSEHAFDALIAALAARAVERGLTRLPSGPEQTRAAAVEGWIHVPRAATLPSLP</sequence>
<proteinExistence type="predicted"/>
<evidence type="ECO:0000313" key="2">
    <source>
        <dbReference type="Proteomes" id="UP000198280"/>
    </source>
</evidence>
<dbReference type="Pfam" id="PF04250">
    <property type="entry name" value="DUF429"/>
    <property type="match status" value="1"/>
</dbReference>
<dbReference type="InterPro" id="IPR007362">
    <property type="entry name" value="DUF429"/>
</dbReference>
<name>A0A239K933_9ACTN</name>
<gene>
    <name evidence="1" type="ORF">SAMN05216252_11540</name>
</gene>
<evidence type="ECO:0008006" key="3">
    <source>
        <dbReference type="Google" id="ProtNLM"/>
    </source>
</evidence>
<keyword evidence="2" id="KW-1185">Reference proteome</keyword>
<reference evidence="1 2" key="1">
    <citation type="submission" date="2017-06" db="EMBL/GenBank/DDBJ databases">
        <authorList>
            <person name="Kim H.J."/>
            <person name="Triplett B.A."/>
        </authorList>
    </citation>
    <scope>NUCLEOTIDE SEQUENCE [LARGE SCALE GENOMIC DNA]</scope>
    <source>
        <strain evidence="1 2">CGMCC 4.1858</strain>
    </source>
</reference>
<organism evidence="1 2">
    <name type="scientific">Actinacidiphila glaucinigra</name>
    <dbReference type="NCBI Taxonomy" id="235986"/>
    <lineage>
        <taxon>Bacteria</taxon>
        <taxon>Bacillati</taxon>
        <taxon>Actinomycetota</taxon>
        <taxon>Actinomycetes</taxon>
        <taxon>Kitasatosporales</taxon>
        <taxon>Streptomycetaceae</taxon>
        <taxon>Actinacidiphila</taxon>
    </lineage>
</organism>
<dbReference type="Proteomes" id="UP000198280">
    <property type="component" value="Unassembled WGS sequence"/>
</dbReference>
<evidence type="ECO:0000313" key="1">
    <source>
        <dbReference type="EMBL" id="SNT14258.1"/>
    </source>
</evidence>
<protein>
    <recommendedName>
        <fullName evidence="3">DUF429 domain-containing protein</fullName>
    </recommendedName>
</protein>
<dbReference type="EMBL" id="FZOF01000015">
    <property type="protein sequence ID" value="SNT14258.1"/>
    <property type="molecule type" value="Genomic_DNA"/>
</dbReference>
<accession>A0A239K933</accession>
<dbReference type="AlphaFoldDB" id="A0A239K933"/>